<evidence type="ECO:0000313" key="2">
    <source>
        <dbReference type="Proteomes" id="UP000324324"/>
    </source>
</evidence>
<name>A0A5M8AA91_9BURK</name>
<dbReference type="Proteomes" id="UP000324324">
    <property type="component" value="Unassembled WGS sequence"/>
</dbReference>
<sequence length="99" mass="11193">MIKSELHEFLTSTFDLVVDPVERGNGRTYFLKRVDWRPGSTTRVLRVESSDETVRHIRLCVSSDNNNSVFAIHPLRLSSLVKVVGDEIGRLHEREGASG</sequence>
<dbReference type="AlphaFoldDB" id="A0A5M8AA91"/>
<comment type="caution">
    <text evidence="1">The sequence shown here is derived from an EMBL/GenBank/DDBJ whole genome shotgun (WGS) entry which is preliminary data.</text>
</comment>
<protein>
    <submittedName>
        <fullName evidence="1">Uncharacterized protein</fullName>
    </submittedName>
</protein>
<evidence type="ECO:0000313" key="1">
    <source>
        <dbReference type="EMBL" id="KAA6119562.1"/>
    </source>
</evidence>
<organism evidence="1 2">
    <name type="scientific">Cupriavidus cauae</name>
    <dbReference type="NCBI Taxonomy" id="2608999"/>
    <lineage>
        <taxon>Bacteria</taxon>
        <taxon>Pseudomonadati</taxon>
        <taxon>Pseudomonadota</taxon>
        <taxon>Betaproteobacteria</taxon>
        <taxon>Burkholderiales</taxon>
        <taxon>Burkholderiaceae</taxon>
        <taxon>Cupriavidus</taxon>
    </lineage>
</organism>
<accession>A0A5M8AA91</accession>
<dbReference type="EMBL" id="VWRN01000050">
    <property type="protein sequence ID" value="KAA6119562.1"/>
    <property type="molecule type" value="Genomic_DNA"/>
</dbReference>
<gene>
    <name evidence="1" type="ORF">F1599_18840</name>
</gene>
<reference evidence="1 2" key="1">
    <citation type="submission" date="2019-09" db="EMBL/GenBank/DDBJ databases">
        <title>Isolation of a novel species in the genus Cupriavidus from patients with sepsis using whole genome sequencing.</title>
        <authorList>
            <person name="Kweon O.J."/>
            <person name="Lee M.-K."/>
        </authorList>
    </citation>
    <scope>NUCLEOTIDE SEQUENCE [LARGE SCALE GENOMIC DNA]</scope>
    <source>
        <strain evidence="1 2">MKL-01</strain>
    </source>
</reference>
<keyword evidence="2" id="KW-1185">Reference proteome</keyword>
<proteinExistence type="predicted"/>